<dbReference type="GO" id="GO:0006508">
    <property type="term" value="P:proteolysis"/>
    <property type="evidence" value="ECO:0007669"/>
    <property type="project" value="UniProtKB-KW"/>
</dbReference>
<evidence type="ECO:0000256" key="7">
    <source>
        <dbReference type="SAM" id="MobiDB-lite"/>
    </source>
</evidence>
<evidence type="ECO:0000313" key="10">
    <source>
        <dbReference type="EMBL" id="MBB6097937.1"/>
    </source>
</evidence>
<dbReference type="GO" id="GO:0008234">
    <property type="term" value="F:cysteine-type peptidase activity"/>
    <property type="evidence" value="ECO:0007669"/>
    <property type="project" value="UniProtKB-KW"/>
</dbReference>
<name>A0A841HX11_9DEIO</name>
<dbReference type="InterPro" id="IPR038765">
    <property type="entry name" value="Papain-like_cys_pep_sf"/>
</dbReference>
<keyword evidence="11" id="KW-1185">Reference proteome</keyword>
<dbReference type="SUPFAM" id="SSF54001">
    <property type="entry name" value="Cysteine proteinases"/>
    <property type="match status" value="1"/>
</dbReference>
<dbReference type="PANTHER" id="PTHR47360">
    <property type="entry name" value="MUREIN DD-ENDOPEPTIDASE MEPS/MUREIN LD-CARBOXYPEPTIDASE"/>
    <property type="match status" value="1"/>
</dbReference>
<keyword evidence="5 10" id="KW-0378">Hydrolase</keyword>
<reference evidence="10 11" key="1">
    <citation type="submission" date="2020-08" db="EMBL/GenBank/DDBJ databases">
        <title>Genomic Encyclopedia of Type Strains, Phase IV (KMG-IV): sequencing the most valuable type-strain genomes for metagenomic binning, comparative biology and taxonomic classification.</title>
        <authorList>
            <person name="Goeker M."/>
        </authorList>
    </citation>
    <scope>NUCLEOTIDE SEQUENCE [LARGE SCALE GENOMIC DNA]</scope>
    <source>
        <strain evidence="10 11">DSM 21458</strain>
    </source>
</reference>
<gene>
    <name evidence="10" type="ORF">HNR42_001360</name>
</gene>
<dbReference type="PROSITE" id="PS51782">
    <property type="entry name" value="LYSM"/>
    <property type="match status" value="1"/>
</dbReference>
<dbReference type="CDD" id="cd00118">
    <property type="entry name" value="LysM"/>
    <property type="match status" value="1"/>
</dbReference>
<dbReference type="Gene3D" id="3.10.350.10">
    <property type="entry name" value="LysM domain"/>
    <property type="match status" value="1"/>
</dbReference>
<dbReference type="InterPro" id="IPR000064">
    <property type="entry name" value="NLP_P60_dom"/>
</dbReference>
<dbReference type="InterPro" id="IPR052062">
    <property type="entry name" value="Murein_DD/LD_carboxypeptidase"/>
</dbReference>
<evidence type="ECO:0000256" key="6">
    <source>
        <dbReference type="ARBA" id="ARBA00022807"/>
    </source>
</evidence>
<dbReference type="SMART" id="SM00257">
    <property type="entry name" value="LysM"/>
    <property type="match status" value="1"/>
</dbReference>
<keyword evidence="4" id="KW-0677">Repeat</keyword>
<evidence type="ECO:0000259" key="8">
    <source>
        <dbReference type="PROSITE" id="PS51782"/>
    </source>
</evidence>
<comment type="similarity">
    <text evidence="1">Belongs to the peptidase C40 family.</text>
</comment>
<dbReference type="PANTHER" id="PTHR47360:SF1">
    <property type="entry name" value="ENDOPEPTIDASE NLPC-RELATED"/>
    <property type="match status" value="1"/>
</dbReference>
<accession>A0A841HX11</accession>
<dbReference type="PROSITE" id="PS51935">
    <property type="entry name" value="NLPC_P60"/>
    <property type="match status" value="1"/>
</dbReference>
<dbReference type="InterPro" id="IPR018392">
    <property type="entry name" value="LysM"/>
</dbReference>
<evidence type="ECO:0000256" key="3">
    <source>
        <dbReference type="ARBA" id="ARBA00022729"/>
    </source>
</evidence>
<keyword evidence="3" id="KW-0732">Signal</keyword>
<proteinExistence type="inferred from homology"/>
<feature type="domain" description="NlpC/P60" evidence="9">
    <location>
        <begin position="70"/>
        <end position="193"/>
    </location>
</feature>
<dbReference type="Pfam" id="PF00877">
    <property type="entry name" value="NLPC_P60"/>
    <property type="match status" value="1"/>
</dbReference>
<sequence length="196" mass="20560">MSASALAAPYTVKPGDTLSKIAREHGTSVQTLMTLNKLSNPTLDVGQKLNLPDAPAATGKSRASTSGAARAPQQGIVRAASSRYLGIPYRLGGTGNGGIDCSAFTGRVMADLGIRLPRTSAEQYGVGTPVARSELREGDLVFFNTTGRGVSHVGIYVGNGEFAHANSYLNRVIIEKLSASYYASRYVGARRVIGVL</sequence>
<evidence type="ECO:0000313" key="11">
    <source>
        <dbReference type="Proteomes" id="UP000569951"/>
    </source>
</evidence>
<evidence type="ECO:0000256" key="2">
    <source>
        <dbReference type="ARBA" id="ARBA00022670"/>
    </source>
</evidence>
<dbReference type="SUPFAM" id="SSF54106">
    <property type="entry name" value="LysM domain"/>
    <property type="match status" value="1"/>
</dbReference>
<dbReference type="Gene3D" id="3.90.1720.10">
    <property type="entry name" value="endopeptidase domain like (from Nostoc punctiforme)"/>
    <property type="match status" value="1"/>
</dbReference>
<feature type="region of interest" description="Disordered" evidence="7">
    <location>
        <begin position="46"/>
        <end position="72"/>
    </location>
</feature>
<dbReference type="AlphaFoldDB" id="A0A841HX11"/>
<evidence type="ECO:0000256" key="4">
    <source>
        <dbReference type="ARBA" id="ARBA00022737"/>
    </source>
</evidence>
<feature type="domain" description="LysM" evidence="8">
    <location>
        <begin position="8"/>
        <end position="51"/>
    </location>
</feature>
<dbReference type="InterPro" id="IPR036779">
    <property type="entry name" value="LysM_dom_sf"/>
</dbReference>
<organism evidence="10 11">
    <name type="scientific">Deinobacterium chartae</name>
    <dbReference type="NCBI Taxonomy" id="521158"/>
    <lineage>
        <taxon>Bacteria</taxon>
        <taxon>Thermotogati</taxon>
        <taxon>Deinococcota</taxon>
        <taxon>Deinococci</taxon>
        <taxon>Deinococcales</taxon>
        <taxon>Deinococcaceae</taxon>
        <taxon>Deinobacterium</taxon>
    </lineage>
</organism>
<comment type="caution">
    <text evidence="10">The sequence shown here is derived from an EMBL/GenBank/DDBJ whole genome shotgun (WGS) entry which is preliminary data.</text>
</comment>
<evidence type="ECO:0000259" key="9">
    <source>
        <dbReference type="PROSITE" id="PS51935"/>
    </source>
</evidence>
<dbReference type="Pfam" id="PF01476">
    <property type="entry name" value="LysM"/>
    <property type="match status" value="1"/>
</dbReference>
<keyword evidence="2" id="KW-0645">Protease</keyword>
<keyword evidence="6" id="KW-0788">Thiol protease</keyword>
<dbReference type="EMBL" id="JACHHG010000004">
    <property type="protein sequence ID" value="MBB6097937.1"/>
    <property type="molecule type" value="Genomic_DNA"/>
</dbReference>
<evidence type="ECO:0000256" key="5">
    <source>
        <dbReference type="ARBA" id="ARBA00022801"/>
    </source>
</evidence>
<dbReference type="RefSeq" id="WP_281376980.1">
    <property type="nucleotide sequence ID" value="NZ_JACHHG010000004.1"/>
</dbReference>
<protein>
    <submittedName>
        <fullName evidence="10">Cell wall-associated NlpC family hydrolase</fullName>
    </submittedName>
</protein>
<dbReference type="Proteomes" id="UP000569951">
    <property type="component" value="Unassembled WGS sequence"/>
</dbReference>
<evidence type="ECO:0000256" key="1">
    <source>
        <dbReference type="ARBA" id="ARBA00007074"/>
    </source>
</evidence>